<dbReference type="PANTHER" id="PTHR15696:SF0">
    <property type="entry name" value="TELOMERASE-BINDING PROTEIN EST1A"/>
    <property type="match status" value="1"/>
</dbReference>
<dbReference type="SUPFAM" id="SSF48452">
    <property type="entry name" value="TPR-like"/>
    <property type="match status" value="1"/>
</dbReference>
<dbReference type="GO" id="GO:0070034">
    <property type="term" value="F:telomerase RNA binding"/>
    <property type="evidence" value="ECO:0007669"/>
    <property type="project" value="TreeGrafter"/>
</dbReference>
<feature type="domain" description="PIN" evidence="3">
    <location>
        <begin position="774"/>
        <end position="925"/>
    </location>
</feature>
<evidence type="ECO:0000256" key="1">
    <source>
        <dbReference type="ARBA" id="ARBA00023161"/>
    </source>
</evidence>
<dbReference type="OrthoDB" id="2017974at2759"/>
<dbReference type="InterPro" id="IPR002716">
    <property type="entry name" value="PIN_dom"/>
</dbReference>
<evidence type="ECO:0000256" key="2">
    <source>
        <dbReference type="SAM" id="MobiDB-lite"/>
    </source>
</evidence>
<dbReference type="SUPFAM" id="SSF88723">
    <property type="entry name" value="PIN domain-like"/>
    <property type="match status" value="1"/>
</dbReference>
<dbReference type="InterPro" id="IPR018834">
    <property type="entry name" value="DNA/RNA-bd_Est1-type"/>
</dbReference>
<dbReference type="AlphaFoldDB" id="B4G3N0"/>
<dbReference type="PhylomeDB" id="B4G3N0"/>
<dbReference type="GO" id="GO:0042162">
    <property type="term" value="F:telomeric DNA binding"/>
    <property type="evidence" value="ECO:0007669"/>
    <property type="project" value="TreeGrafter"/>
</dbReference>
<dbReference type="OMA" id="CEHKVDV"/>
<dbReference type="Pfam" id="PF10373">
    <property type="entry name" value="EST1_DNA_bind"/>
    <property type="match status" value="1"/>
</dbReference>
<dbReference type="Gene3D" id="1.25.40.10">
    <property type="entry name" value="Tetratricopeptide repeat domain"/>
    <property type="match status" value="1"/>
</dbReference>
<dbReference type="GO" id="GO:0000184">
    <property type="term" value="P:nuclear-transcribed mRNA catabolic process, nonsense-mediated decay"/>
    <property type="evidence" value="ECO:0007669"/>
    <property type="project" value="UniProtKB-KW"/>
</dbReference>
<dbReference type="Pfam" id="PF13638">
    <property type="entry name" value="PIN_4"/>
    <property type="match status" value="1"/>
</dbReference>
<sequence>MSRKGTKEQNEVSLIIGTLPKRLQNKIAASCSHATATALEEDAENSEPPMAMTKTTKKSCPRPITILNNSSAKEKCNEKIPVLDTNGSSNKQLRDVCIPGLLRVTATVSDDATAKSCHYGRRRGRTQTKSNKAHTPHSPQERTRLTTEHPKWFEPMLSMANAKEIVQLYDQLLVLQNRNLILVNWKNFCYIQNKLQDAFKTLMLEELRFVCEHKVDAFFWKLLFYNVREYLRRQQTDQARSHSLLLIEQAFQFYHTVFDQLMAKYISRFESAVKVVAQRLLICLGDLSRYRVNYVQGTDYLEAARYYHRAQELVPGNGAPYNQLAIVAIFHHKRFDAVYYYVRSLLTSNAIQTAKESLLDLFDEIRRKYEETEMKKSPFACGPITKNEKSKHMRKEVWIYPDGIRCLHRSDLKKKGKNKVTMDEVNRYDEMSPVDLLPRVMSLYLYLIGKLYNGTDVDSLYQLLRKLQIQLSVALKQINLLSRSKLLKMAALNLFVMEHNKRKVARREMRYHSFNFANSLFGLILKITNETLANFVEESSSVQSLSDDNYTTVNTYLQFVNVHVHWLSINVDLWEPVRSEEHSFIDCWAELSTLFINIEWLLGKYKLDQKDVEKLSKIILNEDIALSGFSPLGKETSRVNGQRGSERIQFLVRMRKIAQFQDCFLLHQDALQQPQNSSFTIEDLNDDMKVALNCFDAESCGLSSDTASTGKGEEQTKSDKKSAVCPSADFDVSQLCKLKKELEEKARVKKFCNSKLEEILKLVDTKIYIEVRPRYLLPDTNCFIDCLEDIEKLSMEYKRYTLIIPLTVVKELDGLSKGVKLDSYRNSRQTQKRIHHFDEVSTRAKKSLEFIKSAKSNLKCATTKGSFVNASVFGLVEEEYLSNDDKILATAIAVSKTTKSEQCQDGKCFIQTELVLITTDRNLRVKALTRNLAVSALDEFLQWAKDCREST</sequence>
<feature type="region of interest" description="Disordered" evidence="2">
    <location>
        <begin position="39"/>
        <end position="62"/>
    </location>
</feature>
<evidence type="ECO:0000259" key="3">
    <source>
        <dbReference type="SMART" id="SM00670"/>
    </source>
</evidence>
<evidence type="ECO:0000313" key="4">
    <source>
        <dbReference type="EMBL" id="EDW24351.1"/>
    </source>
</evidence>
<dbReference type="InterPro" id="IPR029060">
    <property type="entry name" value="PIN-like_dom_sf"/>
</dbReference>
<feature type="compositionally biased region" description="Basic residues" evidence="2">
    <location>
        <begin position="118"/>
        <end position="135"/>
    </location>
</feature>
<accession>B4G3N0</accession>
<dbReference type="KEGG" id="dpe:6588089"/>
<feature type="region of interest" description="Disordered" evidence="2">
    <location>
        <begin position="116"/>
        <end position="144"/>
    </location>
</feature>
<reference evidence="4 5" key="1">
    <citation type="journal article" date="2007" name="Nature">
        <title>Evolution of genes and genomes on the Drosophila phylogeny.</title>
        <authorList>
            <consortium name="Drosophila 12 Genomes Consortium"/>
            <person name="Clark A.G."/>
            <person name="Eisen M.B."/>
            <person name="Smith D.R."/>
            <person name="Bergman C.M."/>
            <person name="Oliver B."/>
            <person name="Markow T.A."/>
            <person name="Kaufman T.C."/>
            <person name="Kellis M."/>
            <person name="Gelbart W."/>
            <person name="Iyer V.N."/>
            <person name="Pollard D.A."/>
            <person name="Sackton T.B."/>
            <person name="Larracuente A.M."/>
            <person name="Singh N.D."/>
            <person name="Abad J.P."/>
            <person name="Abt D.N."/>
            <person name="Adryan B."/>
            <person name="Aguade M."/>
            <person name="Akashi H."/>
            <person name="Anderson W.W."/>
            <person name="Aquadro C.F."/>
            <person name="Ardell D.H."/>
            <person name="Arguello R."/>
            <person name="Artieri C.G."/>
            <person name="Barbash D.A."/>
            <person name="Barker D."/>
            <person name="Barsanti P."/>
            <person name="Batterham P."/>
            <person name="Batzoglou S."/>
            <person name="Begun D."/>
            <person name="Bhutkar A."/>
            <person name="Blanco E."/>
            <person name="Bosak S.A."/>
            <person name="Bradley R.K."/>
            <person name="Brand A.D."/>
            <person name="Brent M.R."/>
            <person name="Brooks A.N."/>
            <person name="Brown R.H."/>
            <person name="Butlin R.K."/>
            <person name="Caggese C."/>
            <person name="Calvi B.R."/>
            <person name="Bernardo de Carvalho A."/>
            <person name="Caspi A."/>
            <person name="Castrezana S."/>
            <person name="Celniker S.E."/>
            <person name="Chang J.L."/>
            <person name="Chapple C."/>
            <person name="Chatterji S."/>
            <person name="Chinwalla A."/>
            <person name="Civetta A."/>
            <person name="Clifton S.W."/>
            <person name="Comeron J.M."/>
            <person name="Costello J.C."/>
            <person name="Coyne J.A."/>
            <person name="Daub J."/>
            <person name="David R.G."/>
            <person name="Delcher A.L."/>
            <person name="Delehaunty K."/>
            <person name="Do C.B."/>
            <person name="Ebling H."/>
            <person name="Edwards K."/>
            <person name="Eickbush T."/>
            <person name="Evans J.D."/>
            <person name="Filipski A."/>
            <person name="Findeiss S."/>
            <person name="Freyhult E."/>
            <person name="Fulton L."/>
            <person name="Fulton R."/>
            <person name="Garcia A.C."/>
            <person name="Gardiner A."/>
            <person name="Garfield D.A."/>
            <person name="Garvin B.E."/>
            <person name="Gibson G."/>
            <person name="Gilbert D."/>
            <person name="Gnerre S."/>
            <person name="Godfrey J."/>
            <person name="Good R."/>
            <person name="Gotea V."/>
            <person name="Gravely B."/>
            <person name="Greenberg A.J."/>
            <person name="Griffiths-Jones S."/>
            <person name="Gross S."/>
            <person name="Guigo R."/>
            <person name="Gustafson E.A."/>
            <person name="Haerty W."/>
            <person name="Hahn M.W."/>
            <person name="Halligan D.L."/>
            <person name="Halpern A.L."/>
            <person name="Halter G.M."/>
            <person name="Han M.V."/>
            <person name="Heger A."/>
            <person name="Hillier L."/>
            <person name="Hinrichs A.S."/>
            <person name="Holmes I."/>
            <person name="Hoskins R.A."/>
            <person name="Hubisz M.J."/>
            <person name="Hultmark D."/>
            <person name="Huntley M.A."/>
            <person name="Jaffe D.B."/>
            <person name="Jagadeeshan S."/>
            <person name="Jeck W.R."/>
            <person name="Johnson J."/>
            <person name="Jones C.D."/>
            <person name="Jordan W.C."/>
            <person name="Karpen G.H."/>
            <person name="Kataoka E."/>
            <person name="Keightley P.D."/>
            <person name="Kheradpour P."/>
            <person name="Kirkness E.F."/>
            <person name="Koerich L.B."/>
            <person name="Kristiansen K."/>
            <person name="Kudrna D."/>
            <person name="Kulathinal R.J."/>
            <person name="Kumar S."/>
            <person name="Kwok R."/>
            <person name="Lander E."/>
            <person name="Langley C.H."/>
            <person name="Lapoint R."/>
            <person name="Lazzaro B.P."/>
            <person name="Lee S.J."/>
            <person name="Levesque L."/>
            <person name="Li R."/>
            <person name="Lin C.F."/>
            <person name="Lin M.F."/>
            <person name="Lindblad-Toh K."/>
            <person name="Llopart A."/>
            <person name="Long M."/>
            <person name="Low L."/>
            <person name="Lozovsky E."/>
            <person name="Lu J."/>
            <person name="Luo M."/>
            <person name="Machado C.A."/>
            <person name="Makalowski W."/>
            <person name="Marzo M."/>
            <person name="Matsuda M."/>
            <person name="Matzkin L."/>
            <person name="McAllister B."/>
            <person name="McBride C.S."/>
            <person name="McKernan B."/>
            <person name="McKernan K."/>
            <person name="Mendez-Lago M."/>
            <person name="Minx P."/>
            <person name="Mollenhauer M.U."/>
            <person name="Montooth K."/>
            <person name="Mount S.M."/>
            <person name="Mu X."/>
            <person name="Myers E."/>
            <person name="Negre B."/>
            <person name="Newfeld S."/>
            <person name="Nielsen R."/>
            <person name="Noor M.A."/>
            <person name="O'Grady P."/>
            <person name="Pachter L."/>
            <person name="Papaceit M."/>
            <person name="Parisi M.J."/>
            <person name="Parisi M."/>
            <person name="Parts L."/>
            <person name="Pedersen J.S."/>
            <person name="Pesole G."/>
            <person name="Phillippy A.M."/>
            <person name="Ponting C.P."/>
            <person name="Pop M."/>
            <person name="Porcelli D."/>
            <person name="Powell J.R."/>
            <person name="Prohaska S."/>
            <person name="Pruitt K."/>
            <person name="Puig M."/>
            <person name="Quesneville H."/>
            <person name="Ram K.R."/>
            <person name="Rand D."/>
            <person name="Rasmussen M.D."/>
            <person name="Reed L.K."/>
            <person name="Reenan R."/>
            <person name="Reily A."/>
            <person name="Remington K.A."/>
            <person name="Rieger T.T."/>
            <person name="Ritchie M.G."/>
            <person name="Robin C."/>
            <person name="Rogers Y.H."/>
            <person name="Rohde C."/>
            <person name="Rozas J."/>
            <person name="Rubenfield M.J."/>
            <person name="Ruiz A."/>
            <person name="Russo S."/>
            <person name="Salzberg S.L."/>
            <person name="Sanchez-Gracia A."/>
            <person name="Saranga D.J."/>
            <person name="Sato H."/>
            <person name="Schaeffer S.W."/>
            <person name="Schatz M.C."/>
            <person name="Schlenke T."/>
            <person name="Schwartz R."/>
            <person name="Segarra C."/>
            <person name="Singh R.S."/>
            <person name="Sirot L."/>
            <person name="Sirota M."/>
            <person name="Sisneros N.B."/>
            <person name="Smith C.D."/>
            <person name="Smith T.F."/>
            <person name="Spieth J."/>
            <person name="Stage D.E."/>
            <person name="Stark A."/>
            <person name="Stephan W."/>
            <person name="Strausberg R.L."/>
            <person name="Strempel S."/>
            <person name="Sturgill D."/>
            <person name="Sutton G."/>
            <person name="Sutton G.G."/>
            <person name="Tao W."/>
            <person name="Teichmann S."/>
            <person name="Tobari Y.N."/>
            <person name="Tomimura Y."/>
            <person name="Tsolas J.M."/>
            <person name="Valente V.L."/>
            <person name="Venter E."/>
            <person name="Venter J.C."/>
            <person name="Vicario S."/>
            <person name="Vieira F.G."/>
            <person name="Vilella A.J."/>
            <person name="Villasante A."/>
            <person name="Walenz B."/>
            <person name="Wang J."/>
            <person name="Wasserman M."/>
            <person name="Watts T."/>
            <person name="Wilson D."/>
            <person name="Wilson R.K."/>
            <person name="Wing R.A."/>
            <person name="Wolfner M.F."/>
            <person name="Wong A."/>
            <person name="Wong G.K."/>
            <person name="Wu C.I."/>
            <person name="Wu G."/>
            <person name="Yamamoto D."/>
            <person name="Yang H.P."/>
            <person name="Yang S.P."/>
            <person name="Yorke J.A."/>
            <person name="Yoshida K."/>
            <person name="Zdobnov E."/>
            <person name="Zhang P."/>
            <person name="Zhang Y."/>
            <person name="Zimin A.V."/>
            <person name="Baldwin J."/>
            <person name="Abdouelleil A."/>
            <person name="Abdulkadir J."/>
            <person name="Abebe A."/>
            <person name="Abera B."/>
            <person name="Abreu J."/>
            <person name="Acer S.C."/>
            <person name="Aftuck L."/>
            <person name="Alexander A."/>
            <person name="An P."/>
            <person name="Anderson E."/>
            <person name="Anderson S."/>
            <person name="Arachi H."/>
            <person name="Azer M."/>
            <person name="Bachantsang P."/>
            <person name="Barry A."/>
            <person name="Bayul T."/>
            <person name="Berlin A."/>
            <person name="Bessette D."/>
            <person name="Bloom T."/>
            <person name="Blye J."/>
            <person name="Boguslavskiy L."/>
            <person name="Bonnet C."/>
            <person name="Boukhgalter B."/>
            <person name="Bourzgui I."/>
            <person name="Brown A."/>
            <person name="Cahill P."/>
            <person name="Channer S."/>
            <person name="Cheshatsang Y."/>
            <person name="Chuda L."/>
            <person name="Citroen M."/>
            <person name="Collymore A."/>
            <person name="Cooke P."/>
            <person name="Costello M."/>
            <person name="D'Aco K."/>
            <person name="Daza R."/>
            <person name="De Haan G."/>
            <person name="DeGray S."/>
            <person name="DeMaso C."/>
            <person name="Dhargay N."/>
            <person name="Dooley K."/>
            <person name="Dooley E."/>
            <person name="Doricent M."/>
            <person name="Dorje P."/>
            <person name="Dorjee K."/>
            <person name="Dupes A."/>
            <person name="Elong R."/>
            <person name="Falk J."/>
            <person name="Farina A."/>
            <person name="Faro S."/>
            <person name="Ferguson D."/>
            <person name="Fisher S."/>
            <person name="Foley C.D."/>
            <person name="Franke A."/>
            <person name="Friedrich D."/>
            <person name="Gadbois L."/>
            <person name="Gearin G."/>
            <person name="Gearin C.R."/>
            <person name="Giannoukos G."/>
            <person name="Goode T."/>
            <person name="Graham J."/>
            <person name="Grandbois E."/>
            <person name="Grewal S."/>
            <person name="Gyaltsen K."/>
            <person name="Hafez N."/>
            <person name="Hagos B."/>
            <person name="Hall J."/>
            <person name="Henson C."/>
            <person name="Hollinger A."/>
            <person name="Honan T."/>
            <person name="Huard M.D."/>
            <person name="Hughes L."/>
            <person name="Hurhula B."/>
            <person name="Husby M.E."/>
            <person name="Kamat A."/>
            <person name="Kanga B."/>
            <person name="Kashin S."/>
            <person name="Khazanovich D."/>
            <person name="Kisner P."/>
            <person name="Lance K."/>
            <person name="Lara M."/>
            <person name="Lee W."/>
            <person name="Lennon N."/>
            <person name="Letendre F."/>
            <person name="LeVine R."/>
            <person name="Lipovsky A."/>
            <person name="Liu X."/>
            <person name="Liu J."/>
            <person name="Liu S."/>
            <person name="Lokyitsang T."/>
            <person name="Lokyitsang Y."/>
            <person name="Lubonja R."/>
            <person name="Lui A."/>
            <person name="MacDonald P."/>
            <person name="Magnisalis V."/>
            <person name="Maru K."/>
            <person name="Matthews C."/>
            <person name="McCusker W."/>
            <person name="McDonough S."/>
            <person name="Mehta T."/>
            <person name="Meldrim J."/>
            <person name="Meneus L."/>
            <person name="Mihai O."/>
            <person name="Mihalev A."/>
            <person name="Mihova T."/>
            <person name="Mittelman R."/>
            <person name="Mlenga V."/>
            <person name="Montmayeur A."/>
            <person name="Mulrain L."/>
            <person name="Navidi A."/>
            <person name="Naylor J."/>
            <person name="Negash T."/>
            <person name="Nguyen T."/>
            <person name="Nguyen N."/>
            <person name="Nicol R."/>
            <person name="Norbu C."/>
            <person name="Norbu N."/>
            <person name="Novod N."/>
            <person name="O'Neill B."/>
            <person name="Osman S."/>
            <person name="Markiewicz E."/>
            <person name="Oyono O.L."/>
            <person name="Patti C."/>
            <person name="Phunkhang P."/>
            <person name="Pierre F."/>
            <person name="Priest M."/>
            <person name="Raghuraman S."/>
            <person name="Rege F."/>
            <person name="Reyes R."/>
            <person name="Rise C."/>
            <person name="Rogov P."/>
            <person name="Ross K."/>
            <person name="Ryan E."/>
            <person name="Settipalli S."/>
            <person name="Shea T."/>
            <person name="Sherpa N."/>
            <person name="Shi L."/>
            <person name="Shih D."/>
            <person name="Sparrow T."/>
            <person name="Spaulding J."/>
            <person name="Stalker J."/>
            <person name="Stange-Thomann N."/>
            <person name="Stavropoulos S."/>
            <person name="Stone C."/>
            <person name="Strader C."/>
            <person name="Tesfaye S."/>
            <person name="Thomson T."/>
            <person name="Thoulutsang Y."/>
            <person name="Thoulutsang D."/>
            <person name="Topham K."/>
            <person name="Topping I."/>
            <person name="Tsamla T."/>
            <person name="Vassiliev H."/>
            <person name="Vo A."/>
            <person name="Wangchuk T."/>
            <person name="Wangdi T."/>
            <person name="Weiand M."/>
            <person name="Wilkinson J."/>
            <person name="Wilson A."/>
            <person name="Yadav S."/>
            <person name="Young G."/>
            <person name="Yu Q."/>
            <person name="Zembek L."/>
            <person name="Zhong D."/>
            <person name="Zimmer A."/>
            <person name="Zwirko Z."/>
            <person name="Jaffe D.B."/>
            <person name="Alvarez P."/>
            <person name="Brockman W."/>
            <person name="Butler J."/>
            <person name="Chin C."/>
            <person name="Gnerre S."/>
            <person name="Grabherr M."/>
            <person name="Kleber M."/>
            <person name="Mauceli E."/>
            <person name="MacCallum I."/>
        </authorList>
    </citation>
    <scope>NUCLEOTIDE SEQUENCE [LARGE SCALE GENOMIC DNA]</scope>
    <source>
        <strain evidence="5">MSH-3 / Tucson 14011-0111.49</strain>
    </source>
</reference>
<protein>
    <submittedName>
        <fullName evidence="4">GL23447</fullName>
    </submittedName>
</protein>
<dbReference type="InterPro" id="IPR011990">
    <property type="entry name" value="TPR-like_helical_dom_sf"/>
</dbReference>
<keyword evidence="5" id="KW-1185">Reference proteome</keyword>
<keyword evidence="1" id="KW-0866">Nonsense-mediated mRNA decay</keyword>
<dbReference type="PANTHER" id="PTHR15696">
    <property type="entry name" value="SMG-7 SUPPRESSOR WITH MORPHOLOGICAL EFFECT ON GENITALIA PROTEIN 7"/>
    <property type="match status" value="1"/>
</dbReference>
<dbReference type="CDD" id="cd09885">
    <property type="entry name" value="PIN_Smg6-like"/>
    <property type="match status" value="1"/>
</dbReference>
<dbReference type="GO" id="GO:0005697">
    <property type="term" value="C:telomerase holoenzyme complex"/>
    <property type="evidence" value="ECO:0007669"/>
    <property type="project" value="TreeGrafter"/>
</dbReference>
<dbReference type="HOGENOM" id="CLU_310408_0_0_1"/>
<dbReference type="InterPro" id="IPR045153">
    <property type="entry name" value="Est1/Ebs1-like"/>
</dbReference>
<proteinExistence type="predicted"/>
<dbReference type="SMART" id="SM00670">
    <property type="entry name" value="PINc"/>
    <property type="match status" value="1"/>
</dbReference>
<dbReference type="Gene3D" id="3.40.50.1010">
    <property type="entry name" value="5'-nuclease"/>
    <property type="match status" value="1"/>
</dbReference>
<dbReference type="FunFam" id="3.40.50.1010:FF:000047">
    <property type="entry name" value="Blast:Telomerase-binding protein EST1A"/>
    <property type="match status" value="1"/>
</dbReference>
<dbReference type="EMBL" id="CH479179">
    <property type="protein sequence ID" value="EDW24351.1"/>
    <property type="molecule type" value="Genomic_DNA"/>
</dbReference>
<gene>
    <name evidence="4" type="primary">Dper\GL23447</name>
    <name evidence="4" type="ORF">Dper_GL23447</name>
</gene>
<dbReference type="eggNOG" id="KOG2162">
    <property type="taxonomic scope" value="Eukaryota"/>
</dbReference>
<dbReference type="Proteomes" id="UP000008744">
    <property type="component" value="Unassembled WGS sequence"/>
</dbReference>
<name>B4G3N0_DROPE</name>
<organism evidence="5">
    <name type="scientific">Drosophila persimilis</name>
    <name type="common">Fruit fly</name>
    <dbReference type="NCBI Taxonomy" id="7234"/>
    <lineage>
        <taxon>Eukaryota</taxon>
        <taxon>Metazoa</taxon>
        <taxon>Ecdysozoa</taxon>
        <taxon>Arthropoda</taxon>
        <taxon>Hexapoda</taxon>
        <taxon>Insecta</taxon>
        <taxon>Pterygota</taxon>
        <taxon>Neoptera</taxon>
        <taxon>Endopterygota</taxon>
        <taxon>Diptera</taxon>
        <taxon>Brachycera</taxon>
        <taxon>Muscomorpha</taxon>
        <taxon>Ephydroidea</taxon>
        <taxon>Drosophilidae</taxon>
        <taxon>Drosophila</taxon>
        <taxon>Sophophora</taxon>
    </lineage>
</organism>
<dbReference type="STRING" id="7234.B4G3N0"/>
<evidence type="ECO:0000313" key="5">
    <source>
        <dbReference type="Proteomes" id="UP000008744"/>
    </source>
</evidence>